<feature type="domain" description="Enoyl reductase (ER)" evidence="7">
    <location>
        <begin position="19"/>
        <end position="326"/>
    </location>
</feature>
<evidence type="ECO:0000256" key="3">
    <source>
        <dbReference type="ARBA" id="ARBA00022723"/>
    </source>
</evidence>
<dbReference type="SUPFAM" id="SSF51735">
    <property type="entry name" value="NAD(P)-binding Rossmann-fold domains"/>
    <property type="match status" value="1"/>
</dbReference>
<comment type="cofactor">
    <cofactor evidence="1 6">
        <name>Zn(2+)</name>
        <dbReference type="ChEBI" id="CHEBI:29105"/>
    </cofactor>
</comment>
<evidence type="ECO:0000256" key="6">
    <source>
        <dbReference type="RuleBase" id="RU361277"/>
    </source>
</evidence>
<sequence length="332" mass="34616">MYKTPKIMKAYHFSTPSKGLERCDVPVPTLQNNQVLVQVKACGICHTDCNIVSGIDTTFFWKRPIILGHEIAGLVVSCGADITKFKVGDAVVSVITPKHPVELGDVVDSPGIGRDGGFAEYVVLSEDRTLPIPDGVSFAQAAVATDAVATAYHAVVAEGQISPESKVAVIGLGGLGLSAVQIAAGLGARVFCVDLDRRKFPAAALAGAYSSGTTFDSFPGVRFDVVLDFAGAGSSTSAAAKAVKLGGKVILVGLASKQAVLDTHLFVALGVKLIGSAGSSLKEVEKSLELVANNKVQPALEEVPFERLAEGVDRLLERNVVGRLYADPSQNS</sequence>
<dbReference type="InterPro" id="IPR002328">
    <property type="entry name" value="ADH_Zn_CS"/>
</dbReference>
<comment type="similarity">
    <text evidence="2 6">Belongs to the zinc-containing alcohol dehydrogenase family.</text>
</comment>
<dbReference type="InterPro" id="IPR011032">
    <property type="entry name" value="GroES-like_sf"/>
</dbReference>
<organism evidence="8 9">
    <name type="scientific">Colletotrichum chrysophilum</name>
    <dbReference type="NCBI Taxonomy" id="1836956"/>
    <lineage>
        <taxon>Eukaryota</taxon>
        <taxon>Fungi</taxon>
        <taxon>Dikarya</taxon>
        <taxon>Ascomycota</taxon>
        <taxon>Pezizomycotina</taxon>
        <taxon>Sordariomycetes</taxon>
        <taxon>Hypocreomycetidae</taxon>
        <taxon>Glomerellales</taxon>
        <taxon>Glomerellaceae</taxon>
        <taxon>Colletotrichum</taxon>
        <taxon>Colletotrichum gloeosporioides species complex</taxon>
    </lineage>
</organism>
<evidence type="ECO:0000256" key="2">
    <source>
        <dbReference type="ARBA" id="ARBA00008072"/>
    </source>
</evidence>
<keyword evidence="4 6" id="KW-0862">Zinc</keyword>
<keyword evidence="5" id="KW-0560">Oxidoreductase</keyword>
<dbReference type="InterPro" id="IPR020843">
    <property type="entry name" value="ER"/>
</dbReference>
<dbReference type="Proteomes" id="UP001243330">
    <property type="component" value="Unassembled WGS sequence"/>
</dbReference>
<evidence type="ECO:0000256" key="1">
    <source>
        <dbReference type="ARBA" id="ARBA00001947"/>
    </source>
</evidence>
<dbReference type="InterPro" id="IPR013149">
    <property type="entry name" value="ADH-like_C"/>
</dbReference>
<evidence type="ECO:0000256" key="4">
    <source>
        <dbReference type="ARBA" id="ARBA00022833"/>
    </source>
</evidence>
<dbReference type="PROSITE" id="PS00059">
    <property type="entry name" value="ADH_ZINC"/>
    <property type="match status" value="1"/>
</dbReference>
<keyword evidence="3 6" id="KW-0479">Metal-binding</keyword>
<dbReference type="PANTHER" id="PTHR42940:SF8">
    <property type="entry name" value="VACUOLAR PROTEIN SORTING-ASSOCIATED PROTEIN 11"/>
    <property type="match status" value="1"/>
</dbReference>
<dbReference type="GO" id="GO:0005737">
    <property type="term" value="C:cytoplasm"/>
    <property type="evidence" value="ECO:0007669"/>
    <property type="project" value="TreeGrafter"/>
</dbReference>
<proteinExistence type="inferred from homology"/>
<gene>
    <name evidence="8" type="ORF">CCHR01_07099</name>
</gene>
<dbReference type="Gene3D" id="3.90.180.10">
    <property type="entry name" value="Medium-chain alcohol dehydrogenases, catalytic domain"/>
    <property type="match status" value="1"/>
</dbReference>
<comment type="caution">
    <text evidence="8">The sequence shown here is derived from an EMBL/GenBank/DDBJ whole genome shotgun (WGS) entry which is preliminary data.</text>
</comment>
<dbReference type="GO" id="GO:0004022">
    <property type="term" value="F:alcohol dehydrogenase (NAD+) activity"/>
    <property type="evidence" value="ECO:0007669"/>
    <property type="project" value="TreeGrafter"/>
</dbReference>
<dbReference type="Pfam" id="PF00107">
    <property type="entry name" value="ADH_zinc_N"/>
    <property type="match status" value="1"/>
</dbReference>
<protein>
    <submittedName>
        <fullName evidence="8">Alcohol dehydrogenase</fullName>
    </submittedName>
</protein>
<dbReference type="InterPro" id="IPR013154">
    <property type="entry name" value="ADH-like_N"/>
</dbReference>
<dbReference type="Pfam" id="PF08240">
    <property type="entry name" value="ADH_N"/>
    <property type="match status" value="1"/>
</dbReference>
<dbReference type="SMART" id="SM00829">
    <property type="entry name" value="PKS_ER"/>
    <property type="match status" value="1"/>
</dbReference>
<dbReference type="PANTHER" id="PTHR42940">
    <property type="entry name" value="ALCOHOL DEHYDROGENASE 1-RELATED"/>
    <property type="match status" value="1"/>
</dbReference>
<dbReference type="EMBL" id="JAQOWY010000123">
    <property type="protein sequence ID" value="KAK1850295.1"/>
    <property type="molecule type" value="Genomic_DNA"/>
</dbReference>
<reference evidence="8" key="1">
    <citation type="submission" date="2023-01" db="EMBL/GenBank/DDBJ databases">
        <title>Colletotrichum chrysophilum M932 genome sequence.</title>
        <authorList>
            <person name="Baroncelli R."/>
        </authorList>
    </citation>
    <scope>NUCLEOTIDE SEQUENCE</scope>
    <source>
        <strain evidence="8">M932</strain>
    </source>
</reference>
<evidence type="ECO:0000313" key="9">
    <source>
        <dbReference type="Proteomes" id="UP001243330"/>
    </source>
</evidence>
<evidence type="ECO:0000259" key="7">
    <source>
        <dbReference type="SMART" id="SM00829"/>
    </source>
</evidence>
<evidence type="ECO:0000256" key="5">
    <source>
        <dbReference type="ARBA" id="ARBA00023002"/>
    </source>
</evidence>
<dbReference type="CDD" id="cd08254">
    <property type="entry name" value="hydroxyacyl_CoA_DH"/>
    <property type="match status" value="1"/>
</dbReference>
<keyword evidence="9" id="KW-1185">Reference proteome</keyword>
<accession>A0AAD9AMT6</accession>
<evidence type="ECO:0000313" key="8">
    <source>
        <dbReference type="EMBL" id="KAK1850295.1"/>
    </source>
</evidence>
<name>A0AAD9AMT6_9PEZI</name>
<dbReference type="InterPro" id="IPR036291">
    <property type="entry name" value="NAD(P)-bd_dom_sf"/>
</dbReference>
<dbReference type="AlphaFoldDB" id="A0AAD9AMT6"/>
<dbReference type="GO" id="GO:0008270">
    <property type="term" value="F:zinc ion binding"/>
    <property type="evidence" value="ECO:0007669"/>
    <property type="project" value="InterPro"/>
</dbReference>
<dbReference type="SUPFAM" id="SSF50129">
    <property type="entry name" value="GroES-like"/>
    <property type="match status" value="1"/>
</dbReference>